<geneLocation type="plasmid" evidence="1 2">
    <name>pKAM621_2</name>
</geneLocation>
<keyword evidence="1" id="KW-0614">Plasmid</keyword>
<dbReference type="EMBL" id="AP026384">
    <property type="protein sequence ID" value="BDO00213.1"/>
    <property type="molecule type" value="Genomic_DNA"/>
</dbReference>
<evidence type="ECO:0000313" key="2">
    <source>
        <dbReference type="Proteomes" id="UP001058317"/>
    </source>
</evidence>
<name>A0AAD1L7N5_CITBR</name>
<dbReference type="Proteomes" id="UP001058317">
    <property type="component" value="Plasmid pKAM621_2"/>
</dbReference>
<accession>A0AAD1L7N5</accession>
<gene>
    <name evidence="1" type="ORF">KAM621c_53170</name>
</gene>
<evidence type="ECO:0000313" key="1">
    <source>
        <dbReference type="EMBL" id="BDO00213.1"/>
    </source>
</evidence>
<dbReference type="AlphaFoldDB" id="A0AAD1L7N5"/>
<organism evidence="1 2">
    <name type="scientific">Citrobacter braakii</name>
    <dbReference type="NCBI Taxonomy" id="57706"/>
    <lineage>
        <taxon>Bacteria</taxon>
        <taxon>Pseudomonadati</taxon>
        <taxon>Pseudomonadota</taxon>
        <taxon>Gammaproteobacteria</taxon>
        <taxon>Enterobacterales</taxon>
        <taxon>Enterobacteriaceae</taxon>
        <taxon>Citrobacter</taxon>
        <taxon>Citrobacter freundii complex</taxon>
    </lineage>
</organism>
<reference evidence="1" key="1">
    <citation type="submission" date="2022-07" db="EMBL/GenBank/DDBJ databases">
        <title>Complete genome sequence of carbapenem-resistant Citrobacter spp. in Japan.</title>
        <authorList>
            <person name="Maehana S."/>
            <person name="Suzuki M."/>
            <person name="Kitasato H."/>
        </authorList>
    </citation>
    <scope>NUCLEOTIDE SEQUENCE</scope>
    <source>
        <strain evidence="1">KAM621</strain>
        <plasmid evidence="1">pKAM621_2</plasmid>
    </source>
</reference>
<sequence length="53" mass="6165">MVYYVTSNTPRRKACGNGKISQTNENGRIWSKTGIYDLTVYVDLKLLMNFYLQ</sequence>
<protein>
    <submittedName>
        <fullName evidence="1">Uncharacterized protein</fullName>
    </submittedName>
</protein>
<proteinExistence type="predicted"/>